<dbReference type="InterPro" id="IPR011009">
    <property type="entry name" value="Kinase-like_dom_sf"/>
</dbReference>
<keyword evidence="3" id="KW-1185">Reference proteome</keyword>
<proteinExistence type="predicted"/>
<evidence type="ECO:0000313" key="3">
    <source>
        <dbReference type="Proteomes" id="UP001480595"/>
    </source>
</evidence>
<gene>
    <name evidence="2" type="ORF">PG994_009307</name>
</gene>
<dbReference type="Pfam" id="PF03109">
    <property type="entry name" value="ABC1"/>
    <property type="match status" value="1"/>
</dbReference>
<dbReference type="SUPFAM" id="SSF56112">
    <property type="entry name" value="Protein kinase-like (PK-like)"/>
    <property type="match status" value="1"/>
</dbReference>
<sequence length="70" mass="7976">MTDADKQGCRDVVQKLHDNGLVHGDMHPGNVLRLTDGSIMLIDFQLTMRSLGSAMETERNVDLEWWLARH</sequence>
<comment type="caution">
    <text evidence="2">The sequence shown here is derived from an EMBL/GenBank/DDBJ whole genome shotgun (WGS) entry which is preliminary data.</text>
</comment>
<evidence type="ECO:0000259" key="1">
    <source>
        <dbReference type="PROSITE" id="PS50011"/>
    </source>
</evidence>
<reference evidence="2 3" key="1">
    <citation type="submission" date="2023-01" db="EMBL/GenBank/DDBJ databases">
        <title>Analysis of 21 Apiospora genomes using comparative genomics revels a genus with tremendous synthesis potential of carbohydrate active enzymes and secondary metabolites.</title>
        <authorList>
            <person name="Sorensen T."/>
        </authorList>
    </citation>
    <scope>NUCLEOTIDE SEQUENCE [LARGE SCALE GENOMIC DNA]</scope>
    <source>
        <strain evidence="2 3">CBS 135458</strain>
    </source>
</reference>
<dbReference type="InterPro" id="IPR004147">
    <property type="entry name" value="ABC1_dom"/>
</dbReference>
<dbReference type="RefSeq" id="XP_066714305.1">
    <property type="nucleotide sequence ID" value="XM_066860716.1"/>
</dbReference>
<evidence type="ECO:0000313" key="2">
    <source>
        <dbReference type="EMBL" id="KAK8058859.1"/>
    </source>
</evidence>
<protein>
    <submittedName>
        <fullName evidence="2">Kinase-like domain-containing protein</fullName>
    </submittedName>
</protein>
<dbReference type="InterPro" id="IPR000719">
    <property type="entry name" value="Prot_kinase_dom"/>
</dbReference>
<dbReference type="EMBL" id="JAQQWL010000009">
    <property type="protein sequence ID" value="KAK8058859.1"/>
    <property type="molecule type" value="Genomic_DNA"/>
</dbReference>
<accession>A0ABR1UIW8</accession>
<feature type="domain" description="Protein kinase" evidence="1">
    <location>
        <begin position="1"/>
        <end position="70"/>
    </location>
</feature>
<dbReference type="PROSITE" id="PS50011">
    <property type="entry name" value="PROTEIN_KINASE_DOM"/>
    <property type="match status" value="1"/>
</dbReference>
<organism evidence="2 3">
    <name type="scientific">Apiospora phragmitis</name>
    <dbReference type="NCBI Taxonomy" id="2905665"/>
    <lineage>
        <taxon>Eukaryota</taxon>
        <taxon>Fungi</taxon>
        <taxon>Dikarya</taxon>
        <taxon>Ascomycota</taxon>
        <taxon>Pezizomycotina</taxon>
        <taxon>Sordariomycetes</taxon>
        <taxon>Xylariomycetidae</taxon>
        <taxon>Amphisphaeriales</taxon>
        <taxon>Apiosporaceae</taxon>
        <taxon>Apiospora</taxon>
    </lineage>
</organism>
<dbReference type="Proteomes" id="UP001480595">
    <property type="component" value="Unassembled WGS sequence"/>
</dbReference>
<dbReference type="Gene3D" id="1.10.510.10">
    <property type="entry name" value="Transferase(Phosphotransferase) domain 1"/>
    <property type="match status" value="1"/>
</dbReference>
<name>A0ABR1UIW8_9PEZI</name>
<dbReference type="GeneID" id="92093779"/>